<reference evidence="4 5" key="1">
    <citation type="journal article" date="2018" name="Evol. Lett.">
        <title>Horizontal gene cluster transfer increased hallucinogenic mushroom diversity.</title>
        <authorList>
            <person name="Reynolds H.T."/>
            <person name="Vijayakumar V."/>
            <person name="Gluck-Thaler E."/>
            <person name="Korotkin H.B."/>
            <person name="Matheny P.B."/>
            <person name="Slot J.C."/>
        </authorList>
    </citation>
    <scope>NUCLEOTIDE SEQUENCE [LARGE SCALE GENOMIC DNA]</scope>
    <source>
        <strain evidence="4 5">2631</strain>
    </source>
</reference>
<evidence type="ECO:0000256" key="2">
    <source>
        <dbReference type="SAM" id="SignalP"/>
    </source>
</evidence>
<dbReference type="InParanoid" id="A0A409XRY8"/>
<proteinExistence type="predicted"/>
<evidence type="ECO:0000256" key="1">
    <source>
        <dbReference type="SAM" id="MobiDB-lite"/>
    </source>
</evidence>
<feature type="chain" id="PRO_5019368382" description="DUF7223 domain-containing protein" evidence="2">
    <location>
        <begin position="19"/>
        <end position="680"/>
    </location>
</feature>
<dbReference type="STRING" id="93625.A0A409XRY8"/>
<keyword evidence="5" id="KW-1185">Reference proteome</keyword>
<dbReference type="EMBL" id="NHYD01000747">
    <property type="protein sequence ID" value="PPQ93456.1"/>
    <property type="molecule type" value="Genomic_DNA"/>
</dbReference>
<sequence>MNSQILVLLSVFLTAVSANNDWTKPCLSGVCEYDIPTSAGSASGTLKIWGAKNSIGDITPAAGWEIIDCSPKALEQDIRLVCREDSAAECARLYTTGAEGKVVRLPENCGRSAFAVVTDSWVSEDQSIPSRVAASIVRRDGSAPQVKALRLTAKFDSVDTSRRATGAVNFAIQAANVPGAAGEVKVDTNTKRRKSSRIAQRGLFDFVGHTLEAITSLNDFNIDKSTNLDPITVNKTFNLIDQKVSCPPVNASLKIDVSTNAQATITIGLAVSGTFLPPKIEEFAIVTGLSAELEGSVDLAAGITGTLDSGKINILTIPIGGIEFPGILSLGPTFQVNAQAVANLDVDLGLTVGINYKVDNAQLVFPPNSKKASGGSFNVEDTPLKLSASPNAKATGTLEAHLIPSLNLGLSALGDIASANVFLELDGSATLTLGLEAAAEGSVVTPLAAKREGMQIRGTTRPGHYYWSPPPVWNEKFPVESEASTTTSGYETMASQTTSGASYSTSTSSVSSAVESNAVTTITLTAMGHSMTTTAHEMKTSKAMKKSSIYKYTSTQTVAAPISTATGTNGGVDGSASFSGCVEIGAGFDVNAGADANFFGLFNPETKVSLFSKKFELFKKCFGSGSASPPLIAPRGLSSYLPRSERHSLVNRDILSNLLCPATNITAAQAVVDQIIAAAE</sequence>
<feature type="compositionally biased region" description="Low complexity" evidence="1">
    <location>
        <begin position="494"/>
        <end position="507"/>
    </location>
</feature>
<dbReference type="OrthoDB" id="73875at2759"/>
<feature type="signal peptide" evidence="2">
    <location>
        <begin position="1"/>
        <end position="18"/>
    </location>
</feature>
<name>A0A409XRY8_PSICY</name>
<comment type="caution">
    <text evidence="4">The sequence shown here is derived from an EMBL/GenBank/DDBJ whole genome shotgun (WGS) entry which is preliminary data.</text>
</comment>
<organism evidence="4 5">
    <name type="scientific">Psilocybe cyanescens</name>
    <dbReference type="NCBI Taxonomy" id="93625"/>
    <lineage>
        <taxon>Eukaryota</taxon>
        <taxon>Fungi</taxon>
        <taxon>Dikarya</taxon>
        <taxon>Basidiomycota</taxon>
        <taxon>Agaricomycotina</taxon>
        <taxon>Agaricomycetes</taxon>
        <taxon>Agaricomycetidae</taxon>
        <taxon>Agaricales</taxon>
        <taxon>Agaricineae</taxon>
        <taxon>Strophariaceae</taxon>
        <taxon>Psilocybe</taxon>
    </lineage>
</organism>
<dbReference type="Proteomes" id="UP000283269">
    <property type="component" value="Unassembled WGS sequence"/>
</dbReference>
<feature type="domain" description="DUF7223" evidence="3">
    <location>
        <begin position="239"/>
        <end position="421"/>
    </location>
</feature>
<gene>
    <name evidence="4" type="ORF">CVT25_008560</name>
</gene>
<evidence type="ECO:0000259" key="3">
    <source>
        <dbReference type="Pfam" id="PF23865"/>
    </source>
</evidence>
<dbReference type="Pfam" id="PF23865">
    <property type="entry name" value="DUF7223"/>
    <property type="match status" value="1"/>
</dbReference>
<feature type="region of interest" description="Disordered" evidence="1">
    <location>
        <begin position="484"/>
        <end position="507"/>
    </location>
</feature>
<protein>
    <recommendedName>
        <fullName evidence="3">DUF7223 domain-containing protein</fullName>
    </recommendedName>
</protein>
<keyword evidence="2" id="KW-0732">Signal</keyword>
<dbReference type="AlphaFoldDB" id="A0A409XRY8"/>
<evidence type="ECO:0000313" key="5">
    <source>
        <dbReference type="Proteomes" id="UP000283269"/>
    </source>
</evidence>
<dbReference type="InterPro" id="IPR055647">
    <property type="entry name" value="DUF7223"/>
</dbReference>
<evidence type="ECO:0000313" key="4">
    <source>
        <dbReference type="EMBL" id="PPQ93456.1"/>
    </source>
</evidence>
<accession>A0A409XRY8</accession>